<sequence>MLCTQNSFFKFAKHRTKRPVFQTSPGSSDTFDLPCLLFSQTWELITKAVIHKARATTLLGSTSAIVQSYLSRREPVQRRLVYGQVNKRFILDTRKIGKHDEF</sequence>
<accession>A0A2D4PWX8</accession>
<evidence type="ECO:0000313" key="1">
    <source>
        <dbReference type="EMBL" id="LAB62028.1"/>
    </source>
</evidence>
<dbReference type="AlphaFoldDB" id="A0A2D4PWX8"/>
<name>A0A2D4PWX8_MICSU</name>
<proteinExistence type="predicted"/>
<reference evidence="1" key="2">
    <citation type="submission" date="2017-11" db="EMBL/GenBank/DDBJ databases">
        <title>Coralsnake Venomics: Analyses of Venom Gland Transcriptomes and Proteomes of Six Brazilian Taxa.</title>
        <authorList>
            <person name="Aird S.D."/>
            <person name="Jorge da Silva N."/>
            <person name="Qiu L."/>
            <person name="Villar-Briones A."/>
            <person name="Aparecida-Saddi V."/>
            <person name="Campos-Telles M.P."/>
            <person name="Grau M."/>
            <person name="Mikheyev A.S."/>
        </authorList>
    </citation>
    <scope>NUCLEOTIDE SEQUENCE</scope>
    <source>
        <tissue evidence="1">Venom_gland</tissue>
    </source>
</reference>
<protein>
    <submittedName>
        <fullName evidence="1">Uncharacterized protein</fullName>
    </submittedName>
</protein>
<dbReference type="EMBL" id="IACN01089698">
    <property type="protein sequence ID" value="LAB62028.1"/>
    <property type="molecule type" value="Transcribed_RNA"/>
</dbReference>
<organism evidence="1">
    <name type="scientific">Micrurus surinamensis</name>
    <name type="common">Surinam coral snake</name>
    <dbReference type="NCBI Taxonomy" id="129470"/>
    <lineage>
        <taxon>Eukaryota</taxon>
        <taxon>Metazoa</taxon>
        <taxon>Chordata</taxon>
        <taxon>Craniata</taxon>
        <taxon>Vertebrata</taxon>
        <taxon>Euteleostomi</taxon>
        <taxon>Lepidosauria</taxon>
        <taxon>Squamata</taxon>
        <taxon>Bifurcata</taxon>
        <taxon>Unidentata</taxon>
        <taxon>Episquamata</taxon>
        <taxon>Toxicofera</taxon>
        <taxon>Serpentes</taxon>
        <taxon>Colubroidea</taxon>
        <taxon>Elapidae</taxon>
        <taxon>Elapinae</taxon>
        <taxon>Micrurus</taxon>
    </lineage>
</organism>
<reference evidence="1" key="1">
    <citation type="submission" date="2017-07" db="EMBL/GenBank/DDBJ databases">
        <authorList>
            <person name="Mikheyev A."/>
            <person name="Grau M."/>
        </authorList>
    </citation>
    <scope>NUCLEOTIDE SEQUENCE</scope>
    <source>
        <tissue evidence="1">Venom_gland</tissue>
    </source>
</reference>